<dbReference type="RefSeq" id="WP_369616887.1">
    <property type="nucleotide sequence ID" value="NZ_AP031573.1"/>
</dbReference>
<feature type="signal peptide" evidence="1">
    <location>
        <begin position="1"/>
        <end position="20"/>
    </location>
</feature>
<evidence type="ECO:0000256" key="1">
    <source>
        <dbReference type="SAM" id="SignalP"/>
    </source>
</evidence>
<reference evidence="2" key="1">
    <citation type="submission" date="2024-05" db="EMBL/GenBank/DDBJ databases">
        <title>Whole-Genome Sequence of CFS9, a Potential Fish Probiotic Isolated from the Body Surface of Silurus asotus.</title>
        <authorList>
            <person name="Kojima M."/>
            <person name="Tobioka K."/>
            <person name="Yokota K."/>
            <person name="Nakatani H."/>
            <person name="Hori K."/>
            <person name="Tamaru Y."/>
            <person name="Okazaki F."/>
        </authorList>
    </citation>
    <scope>NUCLEOTIDE SEQUENCE</scope>
    <source>
        <strain evidence="2">CFS9</strain>
    </source>
</reference>
<feature type="chain" id="PRO_5043714647" description="Sensor of ECF-type sigma factor" evidence="1">
    <location>
        <begin position="21"/>
        <end position="152"/>
    </location>
</feature>
<evidence type="ECO:0008006" key="3">
    <source>
        <dbReference type="Google" id="ProtNLM"/>
    </source>
</evidence>
<proteinExistence type="predicted"/>
<name>A0AAT9GWN7_9FLAO</name>
<organism evidence="2">
    <name type="scientific">Flavobacterium sp. CFS9</name>
    <dbReference type="NCBI Taxonomy" id="3143118"/>
    <lineage>
        <taxon>Bacteria</taxon>
        <taxon>Pseudomonadati</taxon>
        <taxon>Bacteroidota</taxon>
        <taxon>Flavobacteriia</taxon>
        <taxon>Flavobacteriales</taxon>
        <taxon>Flavobacteriaceae</taxon>
        <taxon>Flavobacterium</taxon>
    </lineage>
</organism>
<protein>
    <recommendedName>
        <fullName evidence="3">Sensor of ECF-type sigma factor</fullName>
    </recommendedName>
</protein>
<evidence type="ECO:0000313" key="2">
    <source>
        <dbReference type="EMBL" id="BFM41630.1"/>
    </source>
</evidence>
<accession>A0AAT9GWN7</accession>
<dbReference type="AlphaFoldDB" id="A0AAT9GWN7"/>
<sequence length="152" mass="18232">MKIKNILPILLFFITFTFYAQNDKTDEKREKIKAYKVSFLTTELELTSTEAEKFWPIYNTYDDKQYELRHEKMKMYLRKLDDDNISTMSEKEAAVLLSQMESADKELYTLRDKYNSNLKKILSAKKILKLKKSEDDFNRKLLKQYRDKAGKN</sequence>
<gene>
    <name evidence="2" type="ORF">CFS9_02710</name>
</gene>
<dbReference type="EMBL" id="AP031573">
    <property type="protein sequence ID" value="BFM41630.1"/>
    <property type="molecule type" value="Genomic_DNA"/>
</dbReference>
<keyword evidence="1" id="KW-0732">Signal</keyword>